<comment type="caution">
    <text evidence="2">The sequence shown here is derived from an EMBL/GenBank/DDBJ whole genome shotgun (WGS) entry which is preliminary data.</text>
</comment>
<dbReference type="InterPro" id="IPR013859">
    <property type="entry name" value="Ssr4_N"/>
</dbReference>
<feature type="domain" description="SWI/SNF and RSC complexes subunit Ssr4 N-terminal" evidence="1">
    <location>
        <begin position="2"/>
        <end position="103"/>
    </location>
</feature>
<proteinExistence type="predicted"/>
<dbReference type="Pfam" id="PF08549">
    <property type="entry name" value="SWI-SNF_Ssr4_N"/>
    <property type="match status" value="1"/>
</dbReference>
<evidence type="ECO:0000313" key="3">
    <source>
        <dbReference type="Proteomes" id="UP000034182"/>
    </source>
</evidence>
<reference evidence="2 3" key="2">
    <citation type="submission" date="2015-05" db="EMBL/GenBank/DDBJ databases">
        <title>Distinctive expansion of gene families associated with plant cell wall degradation and secondary metabolism in the genomes of grapevine trunk pathogens.</title>
        <authorList>
            <person name="Lawrence D.P."/>
            <person name="Travadon R."/>
            <person name="Rolshausen P.E."/>
            <person name="Baumgartner K."/>
        </authorList>
    </citation>
    <scope>NUCLEOTIDE SEQUENCE [LARGE SCALE GENOMIC DNA]</scope>
    <source>
        <strain evidence="2">DS831</strain>
    </source>
</reference>
<gene>
    <name evidence="2" type="ORF">UCDDS831_g01202</name>
</gene>
<name>A0A0G2EV30_9PEZI</name>
<accession>A0A0G2EV30</accession>
<reference evidence="2 3" key="1">
    <citation type="submission" date="2015-03" db="EMBL/GenBank/DDBJ databases">
        <authorList>
            <person name="Morales-Cruz A."/>
            <person name="Amrine K.C."/>
            <person name="Cantu D."/>
        </authorList>
    </citation>
    <scope>NUCLEOTIDE SEQUENCE [LARGE SCALE GENOMIC DNA]</scope>
    <source>
        <strain evidence="2">DS831</strain>
    </source>
</reference>
<dbReference type="AlphaFoldDB" id="A0A0G2EV30"/>
<organism evidence="2 3">
    <name type="scientific">Diplodia seriata</name>
    <dbReference type="NCBI Taxonomy" id="420778"/>
    <lineage>
        <taxon>Eukaryota</taxon>
        <taxon>Fungi</taxon>
        <taxon>Dikarya</taxon>
        <taxon>Ascomycota</taxon>
        <taxon>Pezizomycotina</taxon>
        <taxon>Dothideomycetes</taxon>
        <taxon>Dothideomycetes incertae sedis</taxon>
        <taxon>Botryosphaeriales</taxon>
        <taxon>Botryosphaeriaceae</taxon>
        <taxon>Diplodia</taxon>
    </lineage>
</organism>
<dbReference type="GO" id="GO:0006338">
    <property type="term" value="P:chromatin remodeling"/>
    <property type="evidence" value="ECO:0007669"/>
    <property type="project" value="InterPro"/>
</dbReference>
<dbReference type="Proteomes" id="UP000034182">
    <property type="component" value="Unassembled WGS sequence"/>
</dbReference>
<dbReference type="EMBL" id="LAQI01000031">
    <property type="protein sequence ID" value="KKY26542.1"/>
    <property type="molecule type" value="Genomic_DNA"/>
</dbReference>
<sequence length="117" mass="13282">MQDPSFGVPQFLLPHVHLISSFRYPTIGQLSIEQAAEFLLQAPKVVKDMAPMAWQYFQNPPNDGTVFLEWQPVNQRSNAYASDGYIWADPESSFTYESQRGYVSFETPCATRTLAKS</sequence>
<protein>
    <recommendedName>
        <fullName evidence="1">SWI/SNF and RSC complexes subunit Ssr4 N-terminal domain-containing protein</fullName>
    </recommendedName>
</protein>
<evidence type="ECO:0000259" key="1">
    <source>
        <dbReference type="Pfam" id="PF08549"/>
    </source>
</evidence>
<evidence type="ECO:0000313" key="2">
    <source>
        <dbReference type="EMBL" id="KKY26542.1"/>
    </source>
</evidence>